<gene>
    <name evidence="5" type="ORF">SLS56_010994</name>
</gene>
<evidence type="ECO:0000313" key="6">
    <source>
        <dbReference type="Proteomes" id="UP001521116"/>
    </source>
</evidence>
<name>A0ABR3SDV4_9PEZI</name>
<keyword evidence="2" id="KW-0560">Oxidoreductase</keyword>
<feature type="region of interest" description="Disordered" evidence="4">
    <location>
        <begin position="1"/>
        <end position="25"/>
    </location>
</feature>
<proteinExistence type="inferred from homology"/>
<evidence type="ECO:0000313" key="5">
    <source>
        <dbReference type="EMBL" id="KAL1617416.1"/>
    </source>
</evidence>
<evidence type="ECO:0000256" key="1">
    <source>
        <dbReference type="ARBA" id="ARBA00006484"/>
    </source>
</evidence>
<dbReference type="PRINTS" id="PR00081">
    <property type="entry name" value="GDHRDH"/>
</dbReference>
<dbReference type="Proteomes" id="UP001521116">
    <property type="component" value="Unassembled WGS sequence"/>
</dbReference>
<protein>
    <recommendedName>
        <fullName evidence="7">Short-chain dehydrogenase</fullName>
    </recommendedName>
</protein>
<dbReference type="CDD" id="cd05327">
    <property type="entry name" value="retinol-DH_like_SDR_c_like"/>
    <property type="match status" value="1"/>
</dbReference>
<evidence type="ECO:0000256" key="4">
    <source>
        <dbReference type="SAM" id="MobiDB-lite"/>
    </source>
</evidence>
<accession>A0ABR3SDV4</accession>
<evidence type="ECO:0000256" key="3">
    <source>
        <dbReference type="RuleBase" id="RU000363"/>
    </source>
</evidence>
<evidence type="ECO:0000256" key="2">
    <source>
        <dbReference type="ARBA" id="ARBA00023002"/>
    </source>
</evidence>
<dbReference type="PANTHER" id="PTHR24320">
    <property type="entry name" value="RETINOL DEHYDROGENASE"/>
    <property type="match status" value="1"/>
</dbReference>
<dbReference type="EMBL" id="JAJVDC020000232">
    <property type="protein sequence ID" value="KAL1617416.1"/>
    <property type="molecule type" value="Genomic_DNA"/>
</dbReference>
<organism evidence="5 6">
    <name type="scientific">Neofusicoccum ribis</name>
    <dbReference type="NCBI Taxonomy" id="45134"/>
    <lineage>
        <taxon>Eukaryota</taxon>
        <taxon>Fungi</taxon>
        <taxon>Dikarya</taxon>
        <taxon>Ascomycota</taxon>
        <taxon>Pezizomycotina</taxon>
        <taxon>Dothideomycetes</taxon>
        <taxon>Dothideomycetes incertae sedis</taxon>
        <taxon>Botryosphaeriales</taxon>
        <taxon>Botryosphaeriaceae</taxon>
        <taxon>Neofusicoccum</taxon>
    </lineage>
</organism>
<feature type="compositionally biased region" description="Polar residues" evidence="4">
    <location>
        <begin position="1"/>
        <end position="17"/>
    </location>
</feature>
<dbReference type="InterPro" id="IPR002347">
    <property type="entry name" value="SDR_fam"/>
</dbReference>
<sequence length="340" mass="36313">MPMTSIMSRYASANASPNGPGDARPTALQIIRDEGLEGKLGDKVFVVTGGSSGIGIETVRALHVTGATVITTVRNVSKGQAVVDDILAADPNNKAPIQLVKLELDSLASVREGAKEILSKSKGQVNVLVNNAGVMATPFGLTKDGFETQFATCHLGHFLLFELLKPALLSSATPSFPSRVVNVSSIGHRVAEVRFDDFNFGDGKTYDPWLSYGQAKTANIYLANEIERQYGSQNLHATSVHPGVILTGLQVHVKELMATPSEELKKVLKSTEQGAATSVYAAVSKDWEGKGGRFLAECTEQGPADPNAGMSMSDTGYAPWAYDEEKEKKLWSASLKMVGL</sequence>
<comment type="caution">
    <text evidence="5">The sequence shown here is derived from an EMBL/GenBank/DDBJ whole genome shotgun (WGS) entry which is preliminary data.</text>
</comment>
<dbReference type="SUPFAM" id="SSF51735">
    <property type="entry name" value="NAD(P)-binding Rossmann-fold domains"/>
    <property type="match status" value="1"/>
</dbReference>
<dbReference type="PANTHER" id="PTHR24320:SF272">
    <property type="entry name" value="NAD(P)-BINDING ROSSMANN-FOLD SUPERFAMILY PROTEIN"/>
    <property type="match status" value="1"/>
</dbReference>
<comment type="similarity">
    <text evidence="1 3">Belongs to the short-chain dehydrogenases/reductases (SDR) family.</text>
</comment>
<reference evidence="5 6" key="1">
    <citation type="submission" date="2024-02" db="EMBL/GenBank/DDBJ databases">
        <title>De novo assembly and annotation of 12 fungi associated with fruit tree decline syndrome in Ontario, Canada.</title>
        <authorList>
            <person name="Sulman M."/>
            <person name="Ellouze W."/>
            <person name="Ilyukhin E."/>
        </authorList>
    </citation>
    <scope>NUCLEOTIDE SEQUENCE [LARGE SCALE GENOMIC DNA]</scope>
    <source>
        <strain evidence="5 6">M1-105</strain>
    </source>
</reference>
<dbReference type="Pfam" id="PF00106">
    <property type="entry name" value="adh_short"/>
    <property type="match status" value="1"/>
</dbReference>
<dbReference type="PRINTS" id="PR00080">
    <property type="entry name" value="SDRFAMILY"/>
</dbReference>
<dbReference type="InterPro" id="IPR036291">
    <property type="entry name" value="NAD(P)-bd_dom_sf"/>
</dbReference>
<dbReference type="Gene3D" id="3.40.50.720">
    <property type="entry name" value="NAD(P)-binding Rossmann-like Domain"/>
    <property type="match status" value="1"/>
</dbReference>
<evidence type="ECO:0008006" key="7">
    <source>
        <dbReference type="Google" id="ProtNLM"/>
    </source>
</evidence>
<keyword evidence="6" id="KW-1185">Reference proteome</keyword>